<keyword evidence="2 12" id="KW-0235">DNA replication</keyword>
<feature type="binding site" evidence="12">
    <location>
        <position position="494"/>
    </location>
    <ligand>
        <name>Zn(2+)</name>
        <dbReference type="ChEBI" id="CHEBI:29105"/>
        <label>1</label>
    </ligand>
</feature>
<comment type="subunit">
    <text evidence="12">Component of the replication restart primosome.</text>
</comment>
<evidence type="ECO:0000256" key="5">
    <source>
        <dbReference type="ARBA" id="ARBA00022801"/>
    </source>
</evidence>
<keyword evidence="1 12" id="KW-0639">Primosome</keyword>
<dbReference type="EC" id="5.6.2.4" evidence="12"/>
<evidence type="ECO:0000313" key="15">
    <source>
        <dbReference type="EMBL" id="CRL41563.1"/>
    </source>
</evidence>
<evidence type="ECO:0000256" key="2">
    <source>
        <dbReference type="ARBA" id="ARBA00022705"/>
    </source>
</evidence>
<keyword evidence="10 12" id="KW-0413">Isomerase</keyword>
<comment type="catalytic activity">
    <reaction evidence="12">
        <text>Couples ATP hydrolysis with the unwinding of duplex DNA by translocating in the 3'-5' direction.</text>
        <dbReference type="EC" id="5.6.2.4"/>
    </reaction>
</comment>
<comment type="function">
    <text evidence="12">Initiates the restart of stalled replication forks, which reloads the replicative helicase on sites other than the origin of replication. Recognizes and binds to abandoned replication forks and remodels them to uncover a helicase loading site. Promotes assembly of the primosome at these replication forks.</text>
</comment>
<dbReference type="Gene3D" id="3.40.1440.60">
    <property type="entry name" value="PriA, 3(prime) DNA-binding domain"/>
    <property type="match status" value="1"/>
</dbReference>
<dbReference type="GO" id="GO:0006269">
    <property type="term" value="P:DNA replication, synthesis of primer"/>
    <property type="evidence" value="ECO:0007669"/>
    <property type="project" value="UniProtKB-KW"/>
</dbReference>
<sequence length="761" mass="86656">MAEYANIIVDIFNEKLDKTFQYRIPEAMKEKLTLGMQVYVPFGRRNIRGYVVELTDEPEFEVAKIKEIIGIVTDSVPIESQLIALAGWMKKNYGATMNHALKTVIPIKKKGNAVEHKSVRLKLTEIEAKSELAEFERKHQKARVRLLSALIENPQMDQSMITQKLNVSGTVIRALETMGIVEVVSERSYRNPVSHLDSKGYHLTLNEEQQSVVDAIERDLDQKIAKTYLIKGVTGSGKTEVYMELIAHMLAQGKQAIVLIPEIALTFQTVMRFYNRFGDRVSIMNSRLSPGERFDQFERAKNGDVDIMIGPRSALFTPFSKLGLIIIDEEHESSYKSETLPRYHARETAIERARMCGASVVLGSATPSVESYYKAKTGEYELLELKHRVAEKPLPKVEVVDLREELKAGNRSILSVQLQELMEDRLKKGQQMMLFINRRGVAGFVSCRACGHVLKCPHCDVSLSQHVTRQHPEGKMVCHYCGYEIPMPKTCPACGSRYISGFKAGTQKIEMIVKERFPQARVLRMDMDTTRNKEGYEQILSAFANQEADILIGTQMIVKGHDFPNVTLVGVLAADLSLYVSDYHAAERTFQLLTQAAGRAGRGSEPGEVVIQTYRPDHYSVQTAKEQDYEAFYEQEMEYRRMLLYPPVWNMLVILCASKQEQTAYDSAKLLVQEIDTWQENIKAAMERVGEDFKKKRVFPVGPADPAVAKVNDIYKKVIYIKTKDYQTLVELKDRLEHYMRDNRAFKDTVVQFDFNPMSGF</sequence>
<dbReference type="AlphaFoldDB" id="A0A0M6WXM9"/>
<dbReference type="InterPro" id="IPR042115">
    <property type="entry name" value="PriA_3primeBD_sf"/>
</dbReference>
<dbReference type="InterPro" id="IPR027417">
    <property type="entry name" value="P-loop_NTPase"/>
</dbReference>
<keyword evidence="4 12" id="KW-0547">Nucleotide-binding</keyword>
<evidence type="ECO:0000259" key="14">
    <source>
        <dbReference type="PROSITE" id="PS51194"/>
    </source>
</evidence>
<keyword evidence="9 12" id="KW-0238">DNA-binding</keyword>
<accession>A0A0M6WXM9</accession>
<evidence type="ECO:0000256" key="10">
    <source>
        <dbReference type="ARBA" id="ARBA00023235"/>
    </source>
</evidence>
<dbReference type="PANTHER" id="PTHR30580">
    <property type="entry name" value="PRIMOSOMAL PROTEIN N"/>
    <property type="match status" value="1"/>
</dbReference>
<evidence type="ECO:0000256" key="4">
    <source>
        <dbReference type="ARBA" id="ARBA00022741"/>
    </source>
</evidence>
<feature type="binding site" evidence="12">
    <location>
        <position position="481"/>
    </location>
    <ligand>
        <name>Zn(2+)</name>
        <dbReference type="ChEBI" id="CHEBI:29105"/>
        <label>2</label>
    </ligand>
</feature>
<dbReference type="EMBL" id="CVRS01000092">
    <property type="protein sequence ID" value="CRL41563.1"/>
    <property type="molecule type" value="Genomic_DNA"/>
</dbReference>
<dbReference type="GO" id="GO:0008270">
    <property type="term" value="F:zinc ion binding"/>
    <property type="evidence" value="ECO:0007669"/>
    <property type="project" value="UniProtKB-UniRule"/>
</dbReference>
<evidence type="ECO:0000256" key="1">
    <source>
        <dbReference type="ARBA" id="ARBA00022515"/>
    </source>
</evidence>
<dbReference type="PROSITE" id="PS51192">
    <property type="entry name" value="HELICASE_ATP_BIND_1"/>
    <property type="match status" value="1"/>
</dbReference>
<feature type="binding site" evidence="12">
    <location>
        <position position="447"/>
    </location>
    <ligand>
        <name>Zn(2+)</name>
        <dbReference type="ChEBI" id="CHEBI:29105"/>
        <label>1</label>
    </ligand>
</feature>
<keyword evidence="16" id="KW-1185">Reference proteome</keyword>
<dbReference type="Pfam" id="PF17764">
    <property type="entry name" value="PriA_3primeBD"/>
    <property type="match status" value="1"/>
</dbReference>
<dbReference type="PROSITE" id="PS51194">
    <property type="entry name" value="HELICASE_CTER"/>
    <property type="match status" value="1"/>
</dbReference>
<keyword evidence="5 12" id="KW-0378">Hydrolase</keyword>
<keyword evidence="7 12" id="KW-0862">Zinc</keyword>
<dbReference type="InterPro" id="IPR040498">
    <property type="entry name" value="PriA_CRR"/>
</dbReference>
<evidence type="ECO:0000256" key="9">
    <source>
        <dbReference type="ARBA" id="ARBA00023125"/>
    </source>
</evidence>
<dbReference type="InterPro" id="IPR005259">
    <property type="entry name" value="PriA"/>
</dbReference>
<feature type="binding site" evidence="12">
    <location>
        <position position="450"/>
    </location>
    <ligand>
        <name>Zn(2+)</name>
        <dbReference type="ChEBI" id="CHEBI:29105"/>
        <label>1</label>
    </ligand>
</feature>
<evidence type="ECO:0000313" key="16">
    <source>
        <dbReference type="Proteomes" id="UP000049828"/>
    </source>
</evidence>
<dbReference type="GO" id="GO:0006302">
    <property type="term" value="P:double-strand break repair"/>
    <property type="evidence" value="ECO:0007669"/>
    <property type="project" value="InterPro"/>
</dbReference>
<dbReference type="InterPro" id="IPR001650">
    <property type="entry name" value="Helicase_C-like"/>
</dbReference>
<comment type="cofactor">
    <cofactor evidence="12">
        <name>Zn(2+)</name>
        <dbReference type="ChEBI" id="CHEBI:29105"/>
    </cofactor>
    <text evidence="12">Binds 2 zinc ions per subunit.</text>
</comment>
<feature type="binding site" evidence="12">
    <location>
        <position position="459"/>
    </location>
    <ligand>
        <name>Zn(2+)</name>
        <dbReference type="ChEBI" id="CHEBI:29105"/>
        <label>2</label>
    </ligand>
</feature>
<dbReference type="Pfam" id="PF18319">
    <property type="entry name" value="Zn_ribbon_PriA"/>
    <property type="match status" value="1"/>
</dbReference>
<dbReference type="InterPro" id="IPR037274">
    <property type="entry name" value="Znf_CHY_sf"/>
</dbReference>
<dbReference type="Proteomes" id="UP000049828">
    <property type="component" value="Unassembled WGS sequence"/>
</dbReference>
<dbReference type="SUPFAM" id="SSF161219">
    <property type="entry name" value="CHY zinc finger-like"/>
    <property type="match status" value="1"/>
</dbReference>
<dbReference type="SMART" id="SM00490">
    <property type="entry name" value="HELICc"/>
    <property type="match status" value="1"/>
</dbReference>
<evidence type="ECO:0000256" key="6">
    <source>
        <dbReference type="ARBA" id="ARBA00022806"/>
    </source>
</evidence>
<dbReference type="PANTHER" id="PTHR30580:SF0">
    <property type="entry name" value="PRIMOSOMAL PROTEIN N"/>
    <property type="match status" value="1"/>
</dbReference>
<dbReference type="OrthoDB" id="9759544at2"/>
<feature type="domain" description="Helicase ATP-binding" evidence="13">
    <location>
        <begin position="219"/>
        <end position="385"/>
    </location>
</feature>
<evidence type="ECO:0000256" key="7">
    <source>
        <dbReference type="ARBA" id="ARBA00022833"/>
    </source>
</evidence>
<feature type="domain" description="Helicase C-terminal" evidence="14">
    <location>
        <begin position="486"/>
        <end position="640"/>
    </location>
</feature>
<comment type="similarity">
    <text evidence="12">Belongs to the helicase family. PriA subfamily.</text>
</comment>
<protein>
    <recommendedName>
        <fullName evidence="12">Replication restart protein PriA</fullName>
    </recommendedName>
    <alternativeName>
        <fullName evidence="12">ATP-dependent DNA helicase PriA</fullName>
        <ecNumber evidence="12">5.6.2.4</ecNumber>
    </alternativeName>
    <alternativeName>
        <fullName evidence="12">DNA 3'-5' helicase PriA</fullName>
    </alternativeName>
</protein>
<gene>
    <name evidence="12" type="primary">priA</name>
    <name evidence="15" type="ORF">RIL183_06371</name>
</gene>
<name>A0A0M6WXM9_9FIRM</name>
<dbReference type="GO" id="GO:1990077">
    <property type="term" value="C:primosome complex"/>
    <property type="evidence" value="ECO:0007669"/>
    <property type="project" value="UniProtKB-UniRule"/>
</dbReference>
<feature type="binding site" evidence="12">
    <location>
        <position position="491"/>
    </location>
    <ligand>
        <name>Zn(2+)</name>
        <dbReference type="ChEBI" id="CHEBI:29105"/>
        <label>1</label>
    </ligand>
</feature>
<dbReference type="GO" id="GO:0006270">
    <property type="term" value="P:DNA replication initiation"/>
    <property type="evidence" value="ECO:0007669"/>
    <property type="project" value="TreeGrafter"/>
</dbReference>
<dbReference type="GO" id="GO:0016887">
    <property type="term" value="F:ATP hydrolysis activity"/>
    <property type="evidence" value="ECO:0007669"/>
    <property type="project" value="RHEA"/>
</dbReference>
<dbReference type="GO" id="GO:0006310">
    <property type="term" value="P:DNA recombination"/>
    <property type="evidence" value="ECO:0007669"/>
    <property type="project" value="InterPro"/>
</dbReference>
<keyword evidence="8 12" id="KW-0067">ATP-binding</keyword>
<keyword evidence="6 12" id="KW-0347">Helicase</keyword>
<dbReference type="Gene3D" id="3.40.50.300">
    <property type="entry name" value="P-loop containing nucleotide triphosphate hydrolases"/>
    <property type="match status" value="2"/>
</dbReference>
<evidence type="ECO:0000256" key="8">
    <source>
        <dbReference type="ARBA" id="ARBA00022840"/>
    </source>
</evidence>
<keyword evidence="3 12" id="KW-0479">Metal-binding</keyword>
<dbReference type="SMART" id="SM00487">
    <property type="entry name" value="DEXDc"/>
    <property type="match status" value="1"/>
</dbReference>
<dbReference type="HAMAP" id="MF_00983">
    <property type="entry name" value="PriA"/>
    <property type="match status" value="1"/>
</dbReference>
<dbReference type="CDD" id="cd18804">
    <property type="entry name" value="SF2_C_priA"/>
    <property type="match status" value="1"/>
</dbReference>
<reference evidence="16" key="1">
    <citation type="submission" date="2015-05" db="EMBL/GenBank/DDBJ databases">
        <authorList>
            <consortium name="Pathogen Informatics"/>
        </authorList>
    </citation>
    <scope>NUCLEOTIDE SEQUENCE [LARGE SCALE GENOMIC DNA]</scope>
    <source>
        <strain evidence="16">L1-83</strain>
    </source>
</reference>
<dbReference type="FunFam" id="3.40.50.300:FF:000489">
    <property type="entry name" value="Primosome assembly protein PriA"/>
    <property type="match status" value="1"/>
</dbReference>
<dbReference type="NCBIfam" id="TIGR00595">
    <property type="entry name" value="priA"/>
    <property type="match status" value="1"/>
</dbReference>
<dbReference type="CDD" id="cd17929">
    <property type="entry name" value="DEXHc_priA"/>
    <property type="match status" value="1"/>
</dbReference>
<dbReference type="InterPro" id="IPR014001">
    <property type="entry name" value="Helicase_ATP-bd"/>
</dbReference>
<evidence type="ECO:0000259" key="13">
    <source>
        <dbReference type="PROSITE" id="PS51192"/>
    </source>
</evidence>
<evidence type="ECO:0000256" key="12">
    <source>
        <dbReference type="HAMAP-Rule" id="MF_00983"/>
    </source>
</evidence>
<dbReference type="GO" id="GO:0043138">
    <property type="term" value="F:3'-5' DNA helicase activity"/>
    <property type="evidence" value="ECO:0007669"/>
    <property type="project" value="UniProtKB-EC"/>
</dbReference>
<evidence type="ECO:0000256" key="3">
    <source>
        <dbReference type="ARBA" id="ARBA00022723"/>
    </source>
</evidence>
<dbReference type="Pfam" id="PF00270">
    <property type="entry name" value="DEAD"/>
    <property type="match status" value="1"/>
</dbReference>
<dbReference type="RefSeq" id="WP_021923306.1">
    <property type="nucleotide sequence ID" value="NZ_CVRS01000092.1"/>
</dbReference>
<organism evidence="15 16">
    <name type="scientific">Roseburia inulinivorans</name>
    <dbReference type="NCBI Taxonomy" id="360807"/>
    <lineage>
        <taxon>Bacteria</taxon>
        <taxon>Bacillati</taxon>
        <taxon>Bacillota</taxon>
        <taxon>Clostridia</taxon>
        <taxon>Lachnospirales</taxon>
        <taxon>Lachnospiraceae</taxon>
        <taxon>Roseburia</taxon>
    </lineage>
</organism>
<comment type="catalytic activity">
    <reaction evidence="11 12">
        <text>ATP + H2O = ADP + phosphate + H(+)</text>
        <dbReference type="Rhea" id="RHEA:13065"/>
        <dbReference type="ChEBI" id="CHEBI:15377"/>
        <dbReference type="ChEBI" id="CHEBI:15378"/>
        <dbReference type="ChEBI" id="CHEBI:30616"/>
        <dbReference type="ChEBI" id="CHEBI:43474"/>
        <dbReference type="ChEBI" id="CHEBI:456216"/>
        <dbReference type="EC" id="5.6.2.4"/>
    </reaction>
</comment>
<proteinExistence type="inferred from homology"/>
<feature type="binding site" evidence="12">
    <location>
        <position position="456"/>
    </location>
    <ligand>
        <name>Zn(2+)</name>
        <dbReference type="ChEBI" id="CHEBI:29105"/>
        <label>2</label>
    </ligand>
</feature>
<dbReference type="STRING" id="360807.ERS852392_00897"/>
<dbReference type="InterPro" id="IPR011545">
    <property type="entry name" value="DEAD/DEAH_box_helicase_dom"/>
</dbReference>
<evidence type="ECO:0000256" key="11">
    <source>
        <dbReference type="ARBA" id="ARBA00048988"/>
    </source>
</evidence>
<dbReference type="Pfam" id="PF00271">
    <property type="entry name" value="Helicase_C"/>
    <property type="match status" value="1"/>
</dbReference>
<dbReference type="GO" id="GO:0003677">
    <property type="term" value="F:DNA binding"/>
    <property type="evidence" value="ECO:0007669"/>
    <property type="project" value="UniProtKB-UniRule"/>
</dbReference>
<dbReference type="SUPFAM" id="SSF52540">
    <property type="entry name" value="P-loop containing nucleoside triphosphate hydrolases"/>
    <property type="match status" value="1"/>
</dbReference>
<dbReference type="InterPro" id="IPR041222">
    <property type="entry name" value="PriA_3primeBD"/>
</dbReference>
<feature type="binding site" evidence="12">
    <location>
        <position position="478"/>
    </location>
    <ligand>
        <name>Zn(2+)</name>
        <dbReference type="ChEBI" id="CHEBI:29105"/>
        <label>2</label>
    </ligand>
</feature>
<dbReference type="GO" id="GO:0005524">
    <property type="term" value="F:ATP binding"/>
    <property type="evidence" value="ECO:0007669"/>
    <property type="project" value="UniProtKB-UniRule"/>
</dbReference>